<organism evidence="1 2">
    <name type="scientific">Funneliformis mosseae</name>
    <name type="common">Endomycorrhizal fungus</name>
    <name type="synonym">Glomus mosseae</name>
    <dbReference type="NCBI Taxonomy" id="27381"/>
    <lineage>
        <taxon>Eukaryota</taxon>
        <taxon>Fungi</taxon>
        <taxon>Fungi incertae sedis</taxon>
        <taxon>Mucoromycota</taxon>
        <taxon>Glomeromycotina</taxon>
        <taxon>Glomeromycetes</taxon>
        <taxon>Glomerales</taxon>
        <taxon>Glomeraceae</taxon>
        <taxon>Funneliformis</taxon>
    </lineage>
</organism>
<feature type="non-terminal residue" evidence="1">
    <location>
        <position position="120"/>
    </location>
</feature>
<reference evidence="1" key="1">
    <citation type="submission" date="2021-06" db="EMBL/GenBank/DDBJ databases">
        <authorList>
            <person name="Kallberg Y."/>
            <person name="Tangrot J."/>
            <person name="Rosling A."/>
        </authorList>
    </citation>
    <scope>NUCLEOTIDE SEQUENCE</scope>
    <source>
        <strain evidence="1">87-6 pot B 2015</strain>
    </source>
</reference>
<sequence length="120" mass="13785">TRLCKNEIFRDYSLRKLPVRIAAYCKLPSIDSNLPVGIEITLLEVLSRTQCCRRSYTLNAFTTGLSRVHSLLSPQTLPLKTSYEVEITIWTNEGLLKVTLQEDLQLFHNVEVVCNQLQNF</sequence>
<proteinExistence type="predicted"/>
<comment type="caution">
    <text evidence="1">The sequence shown here is derived from an EMBL/GenBank/DDBJ whole genome shotgun (WGS) entry which is preliminary data.</text>
</comment>
<dbReference type="Proteomes" id="UP000789375">
    <property type="component" value="Unassembled WGS sequence"/>
</dbReference>
<accession>A0A9N9N7L0</accession>
<dbReference type="EMBL" id="CAJVPP010010600">
    <property type="protein sequence ID" value="CAG8710948.1"/>
    <property type="molecule type" value="Genomic_DNA"/>
</dbReference>
<evidence type="ECO:0000313" key="2">
    <source>
        <dbReference type="Proteomes" id="UP000789375"/>
    </source>
</evidence>
<evidence type="ECO:0000313" key="1">
    <source>
        <dbReference type="EMBL" id="CAG8710948.1"/>
    </source>
</evidence>
<name>A0A9N9N7L0_FUNMO</name>
<protein>
    <submittedName>
        <fullName evidence="1">12824_t:CDS:1</fullName>
    </submittedName>
</protein>
<keyword evidence="2" id="KW-1185">Reference proteome</keyword>
<dbReference type="AlphaFoldDB" id="A0A9N9N7L0"/>
<gene>
    <name evidence="1" type="ORF">FMOSSE_LOCUS14316</name>
</gene>